<keyword evidence="4" id="KW-0547">Nucleotide-binding</keyword>
<keyword evidence="3" id="KW-0819">tRNA processing</keyword>
<evidence type="ECO:0000256" key="7">
    <source>
        <dbReference type="SAM" id="MobiDB-lite"/>
    </source>
</evidence>
<dbReference type="PANTHER" id="PTHR43033">
    <property type="entry name" value="TRNA(ILE)-LYSIDINE SYNTHASE-RELATED"/>
    <property type="match status" value="1"/>
</dbReference>
<evidence type="ECO:0000256" key="3">
    <source>
        <dbReference type="ARBA" id="ARBA00022694"/>
    </source>
</evidence>
<dbReference type="InterPro" id="IPR012795">
    <property type="entry name" value="tRNA_Ile_lys_synt_N"/>
</dbReference>
<dbReference type="RefSeq" id="XP_013251705.1">
    <property type="nucleotide sequence ID" value="XM_013396251.1"/>
</dbReference>
<name>U6GD17_EIMAC</name>
<reference evidence="10" key="1">
    <citation type="submission" date="2013-10" db="EMBL/GenBank/DDBJ databases">
        <title>Genomic analysis of the causative agents of coccidiosis in chickens.</title>
        <authorList>
            <person name="Reid A.J."/>
            <person name="Blake D."/>
            <person name="Billington K."/>
            <person name="Browne H."/>
            <person name="Dunn M."/>
            <person name="Hung S."/>
            <person name="Kawahara F."/>
            <person name="Miranda-Saavedra D."/>
            <person name="Mourier T."/>
            <person name="Nagra H."/>
            <person name="Otto T.D."/>
            <person name="Rawlings N."/>
            <person name="Sanchez A."/>
            <person name="Sanders M."/>
            <person name="Subramaniam C."/>
            <person name="Tay Y."/>
            <person name="Dear P."/>
            <person name="Doerig C."/>
            <person name="Gruber A."/>
            <person name="Parkinson J."/>
            <person name="Shirley M."/>
            <person name="Wan K.L."/>
            <person name="Berriman M."/>
            <person name="Tomley F."/>
            <person name="Pain A."/>
        </authorList>
    </citation>
    <scope>NUCLEOTIDE SEQUENCE</scope>
    <source>
        <strain evidence="10">Houghton</strain>
    </source>
</reference>
<evidence type="ECO:0000256" key="1">
    <source>
        <dbReference type="ARBA" id="ARBA00013267"/>
    </source>
</evidence>
<feature type="chain" id="PRO_5004669698" description="tRNA(Ile)-lysidine synthetase" evidence="8">
    <location>
        <begin position="51"/>
        <end position="852"/>
    </location>
</feature>
<dbReference type="PANTHER" id="PTHR43033:SF1">
    <property type="entry name" value="TRNA(ILE)-LYSIDINE SYNTHASE-RELATED"/>
    <property type="match status" value="1"/>
</dbReference>
<evidence type="ECO:0000313" key="10">
    <source>
        <dbReference type="EMBL" id="CDI78010.1"/>
    </source>
</evidence>
<evidence type="ECO:0000256" key="4">
    <source>
        <dbReference type="ARBA" id="ARBA00022741"/>
    </source>
</evidence>
<reference evidence="10" key="2">
    <citation type="submission" date="2013-10" db="EMBL/GenBank/DDBJ databases">
        <authorList>
            <person name="Aslett M."/>
        </authorList>
    </citation>
    <scope>NUCLEOTIDE SEQUENCE</scope>
    <source>
        <strain evidence="10">Houghton</strain>
    </source>
</reference>
<feature type="region of interest" description="Disordered" evidence="7">
    <location>
        <begin position="551"/>
        <end position="572"/>
    </location>
</feature>
<evidence type="ECO:0000256" key="8">
    <source>
        <dbReference type="SAM" id="SignalP"/>
    </source>
</evidence>
<dbReference type="GO" id="GO:0032267">
    <property type="term" value="F:tRNA(Ile)-lysidine synthase activity"/>
    <property type="evidence" value="ECO:0007669"/>
    <property type="project" value="UniProtKB-EC"/>
</dbReference>
<feature type="compositionally biased region" description="Low complexity" evidence="7">
    <location>
        <begin position="686"/>
        <end position="716"/>
    </location>
</feature>
<feature type="domain" description="tRNA(Ile)-lysidine/2-thiocytidine synthase N-terminal" evidence="9">
    <location>
        <begin position="332"/>
        <end position="541"/>
    </location>
</feature>
<dbReference type="GeneID" id="25268682"/>
<dbReference type="Proteomes" id="UP000018050">
    <property type="component" value="Unassembled WGS sequence"/>
</dbReference>
<dbReference type="OrthoDB" id="348391at2759"/>
<dbReference type="HAMAP" id="MF_01161">
    <property type="entry name" value="tRNA_Ile_lys_synt"/>
    <property type="match status" value="1"/>
</dbReference>
<evidence type="ECO:0000256" key="2">
    <source>
        <dbReference type="ARBA" id="ARBA00022598"/>
    </source>
</evidence>
<dbReference type="OMA" id="NQEASAW"/>
<dbReference type="VEuPathDB" id="ToxoDB:EAH_00006120"/>
<feature type="compositionally biased region" description="Low complexity" evidence="7">
    <location>
        <begin position="301"/>
        <end position="321"/>
    </location>
</feature>
<keyword evidence="2" id="KW-0436">Ligase</keyword>
<keyword evidence="8" id="KW-0732">Signal</keyword>
<evidence type="ECO:0000313" key="11">
    <source>
        <dbReference type="Proteomes" id="UP000018050"/>
    </source>
</evidence>
<keyword evidence="5" id="KW-0067">ATP-binding</keyword>
<dbReference type="SUPFAM" id="SSF52402">
    <property type="entry name" value="Adenine nucleotide alpha hydrolases-like"/>
    <property type="match status" value="1"/>
</dbReference>
<evidence type="ECO:0000259" key="9">
    <source>
        <dbReference type="Pfam" id="PF01171"/>
    </source>
</evidence>
<feature type="region of interest" description="Disordered" evidence="7">
    <location>
        <begin position="381"/>
        <end position="402"/>
    </location>
</feature>
<dbReference type="EC" id="6.3.4.19" evidence="1"/>
<gene>
    <name evidence="10" type="ORF">EAH_00006120</name>
</gene>
<feature type="compositionally biased region" description="Low complexity" evidence="7">
    <location>
        <begin position="727"/>
        <end position="745"/>
    </location>
</feature>
<organism evidence="10 11">
    <name type="scientific">Eimeria acervulina</name>
    <name type="common">Coccidian parasite</name>
    <dbReference type="NCBI Taxonomy" id="5801"/>
    <lineage>
        <taxon>Eukaryota</taxon>
        <taxon>Sar</taxon>
        <taxon>Alveolata</taxon>
        <taxon>Apicomplexa</taxon>
        <taxon>Conoidasida</taxon>
        <taxon>Coccidia</taxon>
        <taxon>Eucoccidiorida</taxon>
        <taxon>Eimeriorina</taxon>
        <taxon>Eimeriidae</taxon>
        <taxon>Eimeria</taxon>
    </lineage>
</organism>
<accession>U6GD17</accession>
<proteinExistence type="inferred from homology"/>
<evidence type="ECO:0000256" key="6">
    <source>
        <dbReference type="ARBA" id="ARBA00048539"/>
    </source>
</evidence>
<dbReference type="GO" id="GO:0005524">
    <property type="term" value="F:ATP binding"/>
    <property type="evidence" value="ECO:0007669"/>
    <property type="project" value="UniProtKB-KW"/>
</dbReference>
<dbReference type="EMBL" id="HG670789">
    <property type="protein sequence ID" value="CDI78010.1"/>
    <property type="molecule type" value="Genomic_DNA"/>
</dbReference>
<comment type="catalytic activity">
    <reaction evidence="6">
        <text>cytidine(34) in tRNA(Ile2) + L-lysine + ATP = lysidine(34) in tRNA(Ile2) + AMP + diphosphate + H(+)</text>
        <dbReference type="Rhea" id="RHEA:43744"/>
        <dbReference type="Rhea" id="RHEA-COMP:10625"/>
        <dbReference type="Rhea" id="RHEA-COMP:10670"/>
        <dbReference type="ChEBI" id="CHEBI:15378"/>
        <dbReference type="ChEBI" id="CHEBI:30616"/>
        <dbReference type="ChEBI" id="CHEBI:32551"/>
        <dbReference type="ChEBI" id="CHEBI:33019"/>
        <dbReference type="ChEBI" id="CHEBI:82748"/>
        <dbReference type="ChEBI" id="CHEBI:83665"/>
        <dbReference type="ChEBI" id="CHEBI:456215"/>
        <dbReference type="EC" id="6.3.4.19"/>
    </reaction>
</comment>
<feature type="compositionally biased region" description="Low complexity" evidence="7">
    <location>
        <begin position="552"/>
        <end position="561"/>
    </location>
</feature>
<dbReference type="InterPro" id="IPR014729">
    <property type="entry name" value="Rossmann-like_a/b/a_fold"/>
</dbReference>
<feature type="region of interest" description="Disordered" evidence="7">
    <location>
        <begin position="606"/>
        <end position="625"/>
    </location>
</feature>
<dbReference type="Gene3D" id="3.40.50.620">
    <property type="entry name" value="HUPs"/>
    <property type="match status" value="1"/>
</dbReference>
<feature type="region of interest" description="Disordered" evidence="7">
    <location>
        <begin position="798"/>
        <end position="818"/>
    </location>
</feature>
<feature type="compositionally biased region" description="Polar residues" evidence="7">
    <location>
        <begin position="382"/>
        <end position="402"/>
    </location>
</feature>
<dbReference type="GO" id="GO:0008033">
    <property type="term" value="P:tRNA processing"/>
    <property type="evidence" value="ECO:0007669"/>
    <property type="project" value="UniProtKB-KW"/>
</dbReference>
<keyword evidence="11" id="KW-1185">Reference proteome</keyword>
<feature type="region of interest" description="Disordered" evidence="7">
    <location>
        <begin position="686"/>
        <end position="746"/>
    </location>
</feature>
<sequence>MYMFGLRVCFNCKTAGSRPPRQQDPCVLLLLLQQLLLLQLLLLHLQHAAAGTPLVPPCGFLCLQRGSAPLSAHAATAATAAGNPAAAAARTGGAAVGNPATATALAGTAAATSGRHIYCQGSIANNNSTGHRLYNPRLAAAARGAAATTALAAAPPISPADAPVDNSNAAVETVDAAAASFLLRVLQQQHSDGCVESAWTTAAAATQATAAAAKTRQQQQLPVLLLSCSGGSDSTALLHAVARGLGLSAATPRAVAAAAAACSFEQAVQQKEQHKQRQQRQDRYGLDSIAEGTGVSNHAPSSSINNSSSNTTTSGNRSSSTGMAACMQVNGMGAMVAAVYFDHRLRPREARKEQQQIAAACRAYGIPLHCRQLPDSLLSACKKQQQQQANSKRSSKGSPQQLMRNWRRVEAAALLTKIIHQQQQQQQQQQQHRGYLLTGHHADDQLETIFLKLLRGVNVLNLHGMEPLSALTADDAFHHVACQQELAGLQQLASQNQLAIGRPFLDLPKETLRSYLKALGSVWSEDSSNGSPKYLRNAFRSAVLPALVSFTQQQQRDQQQEQQEEKQSEGPAAVAADLVEAPNAATGLLPTPLGAAADAAAAESAAASTPSSSTKRGTPTAATPAAAAEVAGAHVAALRRRLQLLHSQVLLLKRHINQEASAWERAHLGCTAAPAAAAATAAAAPASAASSETSESGHQGAPTAATDGASAATGKAEVPHSKRTAMQPQQQQQQQQPKQQHQQQQEELPLTVWAEVKSEFIQLHLLHRWLQRGMGGGELQHKTIQLLSGRLAAAAALKNSSSRSSSSSRRSSSSNNSWHVDVGGGFAVAVDGHNAFLIRRPNRQRQQQQQVR</sequence>
<dbReference type="InterPro" id="IPR011063">
    <property type="entry name" value="TilS/TtcA_N"/>
</dbReference>
<dbReference type="CDD" id="cd01992">
    <property type="entry name" value="TilS_N"/>
    <property type="match status" value="1"/>
</dbReference>
<dbReference type="AlphaFoldDB" id="U6GD17"/>
<evidence type="ECO:0000256" key="5">
    <source>
        <dbReference type="ARBA" id="ARBA00022840"/>
    </source>
</evidence>
<feature type="signal peptide" evidence="8">
    <location>
        <begin position="1"/>
        <end position="50"/>
    </location>
</feature>
<protein>
    <recommendedName>
        <fullName evidence="1">tRNA(Ile)-lysidine synthetase</fullName>
        <ecNumber evidence="1">6.3.4.19</ecNumber>
    </recommendedName>
</protein>
<feature type="region of interest" description="Disordered" evidence="7">
    <location>
        <begin position="290"/>
        <end position="322"/>
    </location>
</feature>
<dbReference type="InterPro" id="IPR012094">
    <property type="entry name" value="tRNA_Ile_lys_synt"/>
</dbReference>
<dbReference type="Pfam" id="PF01171">
    <property type="entry name" value="ATP_bind_3"/>
    <property type="match status" value="1"/>
</dbReference>